<dbReference type="PANTHER" id="PTHR22777:SF27">
    <property type="entry name" value="MAGNESIUM AND COBALT EFFLUX PROTEIN CORC"/>
    <property type="match status" value="1"/>
</dbReference>
<dbReference type="AlphaFoldDB" id="A0A6B2QY58"/>
<keyword evidence="3" id="KW-0677">Repeat</keyword>
<dbReference type="Gene3D" id="3.30.465.10">
    <property type="match status" value="1"/>
</dbReference>
<dbReference type="InterPro" id="IPR016169">
    <property type="entry name" value="FAD-bd_PCMH_sub2"/>
</dbReference>
<evidence type="ECO:0000256" key="2">
    <source>
        <dbReference type="ARBA" id="ARBA00022448"/>
    </source>
</evidence>
<comment type="function">
    <text evidence="7">Plays a role in the transport of magnesium and cobalt ions.</text>
</comment>
<dbReference type="InterPro" id="IPR000644">
    <property type="entry name" value="CBS_dom"/>
</dbReference>
<protein>
    <recommendedName>
        <fullName evidence="8">Magnesium and cobalt efflux protein CorC</fullName>
    </recommendedName>
</protein>
<dbReference type="InterPro" id="IPR046342">
    <property type="entry name" value="CBS_dom_sf"/>
</dbReference>
<dbReference type="CDD" id="cd04590">
    <property type="entry name" value="CBS_pair_CorC_HlyC_assoc"/>
    <property type="match status" value="1"/>
</dbReference>
<dbReference type="Pfam" id="PF03471">
    <property type="entry name" value="CorC_HlyC"/>
    <property type="match status" value="1"/>
</dbReference>
<evidence type="ECO:0000256" key="6">
    <source>
        <dbReference type="ARBA" id="ARBA00023285"/>
    </source>
</evidence>
<gene>
    <name evidence="12" type="ORF">G3I67_06890</name>
</gene>
<keyword evidence="5 9" id="KW-0129">CBS domain</keyword>
<evidence type="ECO:0000256" key="8">
    <source>
        <dbReference type="ARBA" id="ARBA00040729"/>
    </source>
</evidence>
<dbReference type="GO" id="GO:0050660">
    <property type="term" value="F:flavin adenine dinucleotide binding"/>
    <property type="evidence" value="ECO:0007669"/>
    <property type="project" value="InterPro"/>
</dbReference>
<evidence type="ECO:0000256" key="9">
    <source>
        <dbReference type="PROSITE-ProRule" id="PRU00703"/>
    </source>
</evidence>
<accession>A0A6B2QY58</accession>
<sequence length="298" mass="33846">MSDPYPAADSTTPSVNPNRPRHSLLDRLVSLVRREPEDREDIMVVLDAARERELIDADAYSMLKGALAMSEQTAMDVMVPRARMDMLDASESIETLLPQIIETAHSRFPVFEGSKENIIGIVMTKDLLGHMINPDLTLRELVRPAVFIPETKRLNILLQEFRRNRNHIAVVIDEHGGITGMVTLEDVLEQIVGEIEDEYDIEGEKTIFADGNHAWRVMATTEIEVFNETIKTSLPEGEYDTVGGWLAHELGRIPKRGDTVKFEDLQVEVLRADARRALWLRVRRRHLANAFNTKTQGR</sequence>
<dbReference type="SMART" id="SM01091">
    <property type="entry name" value="CorC_HlyC"/>
    <property type="match status" value="1"/>
</dbReference>
<comment type="caution">
    <text evidence="12">The sequence shown here is derived from an EMBL/GenBank/DDBJ whole genome shotgun (WGS) entry which is preliminary data.</text>
</comment>
<evidence type="ECO:0000256" key="3">
    <source>
        <dbReference type="ARBA" id="ARBA00022737"/>
    </source>
</evidence>
<dbReference type="FunFam" id="3.10.580.10:FF:000002">
    <property type="entry name" value="Magnesium/cobalt efflux protein CorC"/>
    <property type="match status" value="1"/>
</dbReference>
<dbReference type="InterPro" id="IPR036318">
    <property type="entry name" value="FAD-bd_PCMH-like_sf"/>
</dbReference>
<dbReference type="SMART" id="SM00116">
    <property type="entry name" value="CBS"/>
    <property type="match status" value="2"/>
</dbReference>
<comment type="similarity">
    <text evidence="1">Belongs to the UPF0053 family.</text>
</comment>
<organism evidence="12">
    <name type="scientific">Sheuella amnicola</name>
    <dbReference type="NCBI Taxonomy" id="2707330"/>
    <lineage>
        <taxon>Bacteria</taxon>
        <taxon>Pseudomonadati</taxon>
        <taxon>Pseudomonadota</taxon>
        <taxon>Betaproteobacteria</taxon>
        <taxon>Burkholderiales</taxon>
        <taxon>Alcaligenaceae</taxon>
        <taxon>Sheuella</taxon>
    </lineage>
</organism>
<proteinExistence type="inferred from homology"/>
<dbReference type="PANTHER" id="PTHR22777">
    <property type="entry name" value="HEMOLYSIN-RELATED"/>
    <property type="match status" value="1"/>
</dbReference>
<dbReference type="RefSeq" id="WP_163653229.1">
    <property type="nucleotide sequence ID" value="NZ_JAAGRN010000004.1"/>
</dbReference>
<feature type="region of interest" description="Disordered" evidence="10">
    <location>
        <begin position="1"/>
        <end position="21"/>
    </location>
</feature>
<dbReference type="InterPro" id="IPR005170">
    <property type="entry name" value="Transptr-assoc_dom"/>
</dbReference>
<evidence type="ECO:0000313" key="12">
    <source>
        <dbReference type="EMBL" id="NDY82951.1"/>
    </source>
</evidence>
<dbReference type="SUPFAM" id="SSF54631">
    <property type="entry name" value="CBS-domain pair"/>
    <property type="match status" value="1"/>
</dbReference>
<evidence type="ECO:0000259" key="11">
    <source>
        <dbReference type="PROSITE" id="PS51371"/>
    </source>
</evidence>
<name>A0A6B2QY58_9BURK</name>
<dbReference type="InterPro" id="IPR044751">
    <property type="entry name" value="Ion_transp-like_CBS"/>
</dbReference>
<dbReference type="Pfam" id="PF21917">
    <property type="entry name" value="NMB0537_N"/>
    <property type="match status" value="1"/>
</dbReference>
<dbReference type="Gene3D" id="3.10.580.10">
    <property type="entry name" value="CBS-domain"/>
    <property type="match status" value="1"/>
</dbReference>
<evidence type="ECO:0000256" key="7">
    <source>
        <dbReference type="ARBA" id="ARBA00037273"/>
    </source>
</evidence>
<keyword evidence="2" id="KW-0813">Transport</keyword>
<evidence type="ECO:0000256" key="5">
    <source>
        <dbReference type="ARBA" id="ARBA00023122"/>
    </source>
</evidence>
<evidence type="ECO:0000256" key="10">
    <source>
        <dbReference type="SAM" id="MobiDB-lite"/>
    </source>
</evidence>
<feature type="domain" description="CBS" evidence="11">
    <location>
        <begin position="78"/>
        <end position="138"/>
    </location>
</feature>
<reference evidence="12" key="1">
    <citation type="submission" date="2020-02" db="EMBL/GenBank/DDBJ databases">
        <authorList>
            <person name="Chen W.-M."/>
        </authorList>
    </citation>
    <scope>NUCLEOTIDE SEQUENCE</scope>
    <source>
        <strain evidence="12">NBD-18</strain>
    </source>
</reference>
<feature type="domain" description="CBS" evidence="11">
    <location>
        <begin position="141"/>
        <end position="198"/>
    </location>
</feature>
<evidence type="ECO:0000256" key="4">
    <source>
        <dbReference type="ARBA" id="ARBA00022842"/>
    </source>
</evidence>
<dbReference type="Pfam" id="PF00571">
    <property type="entry name" value="CBS"/>
    <property type="match status" value="2"/>
</dbReference>
<keyword evidence="6" id="KW-0170">Cobalt</keyword>
<evidence type="ECO:0000256" key="1">
    <source>
        <dbReference type="ARBA" id="ARBA00006337"/>
    </source>
</evidence>
<dbReference type="GO" id="GO:0005886">
    <property type="term" value="C:plasma membrane"/>
    <property type="evidence" value="ECO:0007669"/>
    <property type="project" value="TreeGrafter"/>
</dbReference>
<dbReference type="EMBL" id="JAAGRN010000004">
    <property type="protein sequence ID" value="NDY82951.1"/>
    <property type="molecule type" value="Genomic_DNA"/>
</dbReference>
<dbReference type="PROSITE" id="PS51371">
    <property type="entry name" value="CBS"/>
    <property type="match status" value="2"/>
</dbReference>
<keyword evidence="4" id="KW-0460">Magnesium</keyword>
<dbReference type="SUPFAM" id="SSF56176">
    <property type="entry name" value="FAD-binding/transporter-associated domain-like"/>
    <property type="match status" value="1"/>
</dbReference>
<dbReference type="InterPro" id="IPR054115">
    <property type="entry name" value="CorC_N"/>
</dbReference>